<dbReference type="InterPro" id="IPR053137">
    <property type="entry name" value="NLR-like"/>
</dbReference>
<keyword evidence="1" id="KW-0175">Coiled coil</keyword>
<gene>
    <name evidence="2" type="ORF">FHR36_002397</name>
</gene>
<dbReference type="Pfam" id="PF13374">
    <property type="entry name" value="TPR_10"/>
    <property type="match status" value="1"/>
</dbReference>
<dbReference type="SUPFAM" id="SSF48452">
    <property type="entry name" value="TPR-like"/>
    <property type="match status" value="3"/>
</dbReference>
<organism evidence="2 3">
    <name type="scientific">Kitasatospora paracochleata</name>
    <dbReference type="NCBI Taxonomy" id="58354"/>
    <lineage>
        <taxon>Bacteria</taxon>
        <taxon>Bacillati</taxon>
        <taxon>Actinomycetota</taxon>
        <taxon>Actinomycetes</taxon>
        <taxon>Kitasatosporales</taxon>
        <taxon>Streptomycetaceae</taxon>
        <taxon>Kitasatospora</taxon>
    </lineage>
</organism>
<comment type="caution">
    <text evidence="2">The sequence shown here is derived from an EMBL/GenBank/DDBJ whole genome shotgun (WGS) entry which is preliminary data.</text>
</comment>
<protein>
    <submittedName>
        <fullName evidence="2">Tetratricopeptide (TPR) repeat protein</fullName>
    </submittedName>
</protein>
<feature type="coiled-coil region" evidence="1">
    <location>
        <begin position="71"/>
        <end position="101"/>
    </location>
</feature>
<dbReference type="PANTHER" id="PTHR46082">
    <property type="entry name" value="ATP/GTP-BINDING PROTEIN-RELATED"/>
    <property type="match status" value="1"/>
</dbReference>
<reference evidence="2 3" key="1">
    <citation type="submission" date="2022-06" db="EMBL/GenBank/DDBJ databases">
        <title>Sequencing the genomes of 1000 actinobacteria strains.</title>
        <authorList>
            <person name="Klenk H.-P."/>
        </authorList>
    </citation>
    <scope>NUCLEOTIDE SEQUENCE [LARGE SCALE GENOMIC DNA]</scope>
    <source>
        <strain evidence="2 3">DSM 41656</strain>
    </source>
</reference>
<evidence type="ECO:0000256" key="1">
    <source>
        <dbReference type="SAM" id="Coils"/>
    </source>
</evidence>
<dbReference type="EMBL" id="JAMZDX010000002">
    <property type="protein sequence ID" value="MCP2309273.1"/>
    <property type="molecule type" value="Genomic_DNA"/>
</dbReference>
<evidence type="ECO:0000313" key="2">
    <source>
        <dbReference type="EMBL" id="MCP2309273.1"/>
    </source>
</evidence>
<proteinExistence type="predicted"/>
<dbReference type="PANTHER" id="PTHR46082:SF6">
    <property type="entry name" value="AAA+ ATPASE DOMAIN-CONTAINING PROTEIN-RELATED"/>
    <property type="match status" value="1"/>
</dbReference>
<sequence>MGQERSEEAAAVYREAIRLCAAVLGPREAATLQCRLERALALKRLQRLDEAESETLKVLGAAREEAQPGLIAEARLQLAQIKRDRGRLEEARAEVAELMDLPHIRGSEFQYDAMDIHAHANGFLGHHQAAASEFEALAEAITDAHGSQDLRVLKARSDRVQVLTYLGRYEEAEQEGRALIDIATSNRPRLVPLELAARNALVLALAARGHGPEAEAEARTAIKQATAAEGTDADILLVLQLGLARSLNAQSRFDEALSILKPALESFPRVEQHLAAALHLVSGTSLLGLGRGATEQARLAVDICQKKLGSRHHRALEADTLHGRALAAQGRVAEATEQLTATTAAWREYFGDNHPNTRTAQVALDALIAQ</sequence>
<dbReference type="RefSeq" id="WP_253796266.1">
    <property type="nucleotide sequence ID" value="NZ_BAAAUB010000042.1"/>
</dbReference>
<accession>A0ABT1IVV6</accession>
<name>A0ABT1IVV6_9ACTN</name>
<dbReference type="InterPro" id="IPR011990">
    <property type="entry name" value="TPR-like_helical_dom_sf"/>
</dbReference>
<dbReference type="Proteomes" id="UP001206483">
    <property type="component" value="Unassembled WGS sequence"/>
</dbReference>
<dbReference type="Gene3D" id="1.25.40.10">
    <property type="entry name" value="Tetratricopeptide repeat domain"/>
    <property type="match status" value="3"/>
</dbReference>
<evidence type="ECO:0000313" key="3">
    <source>
        <dbReference type="Proteomes" id="UP001206483"/>
    </source>
</evidence>
<keyword evidence="3" id="KW-1185">Reference proteome</keyword>